<dbReference type="Pfam" id="PF01451">
    <property type="entry name" value="LMWPc"/>
    <property type="match status" value="1"/>
</dbReference>
<evidence type="ECO:0000256" key="5">
    <source>
        <dbReference type="PIRSR" id="PIRSR617867-1"/>
    </source>
</evidence>
<dbReference type="AlphaFoldDB" id="A0A371XGR4"/>
<dbReference type="InterPro" id="IPR036196">
    <property type="entry name" value="Ptyr_pPase_sf"/>
</dbReference>
<gene>
    <name evidence="7" type="ORF">DY251_05460</name>
</gene>
<dbReference type="Gene3D" id="3.40.50.2300">
    <property type="match status" value="1"/>
</dbReference>
<dbReference type="InterPro" id="IPR023485">
    <property type="entry name" value="Ptyr_pPase"/>
</dbReference>
<dbReference type="PANTHER" id="PTHR11717:SF7">
    <property type="entry name" value="LOW MOLECULAR WEIGHT PHOSPHOTYROSINE PROTEIN PHOSPHATASE"/>
    <property type="match status" value="1"/>
</dbReference>
<sequence length="171" mass="19156">MTSQWQYSVLFVCLGNICRSPLAEGLFRDAVRKRGWDNRFVIDSAGIGAWHQGSPPDPRSIAVAARYGIDISDQRARKIRPDDFERFDLVMAMDRSNVDDLRRVAEPEARGRIHLFNQYALGPVRDVPDPYYGGNDGFESVYRMLREASDGLAIKLGERMSAPSGQASSTT</sequence>
<dbReference type="PRINTS" id="PR00719">
    <property type="entry name" value="LMWPTPASE"/>
</dbReference>
<evidence type="ECO:0000259" key="6">
    <source>
        <dbReference type="SMART" id="SM00226"/>
    </source>
</evidence>
<evidence type="ECO:0000313" key="8">
    <source>
        <dbReference type="Proteomes" id="UP000262379"/>
    </source>
</evidence>
<dbReference type="CDD" id="cd16343">
    <property type="entry name" value="LMWPTP"/>
    <property type="match status" value="1"/>
</dbReference>
<feature type="active site" description="Proton donor" evidence="5">
    <location>
        <position position="129"/>
    </location>
</feature>
<dbReference type="SMART" id="SM00226">
    <property type="entry name" value="LMWPc"/>
    <property type="match status" value="1"/>
</dbReference>
<comment type="caution">
    <text evidence="7">The sequence shown here is derived from an EMBL/GenBank/DDBJ whole genome shotgun (WGS) entry which is preliminary data.</text>
</comment>
<proteinExistence type="inferred from homology"/>
<reference evidence="8" key="1">
    <citation type="submission" date="2018-08" db="EMBL/GenBank/DDBJ databases">
        <authorList>
            <person name="Im W.T."/>
        </authorList>
    </citation>
    <scope>NUCLEOTIDE SEQUENCE [LARGE SCALE GENOMIC DNA]</scope>
    <source>
        <strain evidence="8">LA-28</strain>
    </source>
</reference>
<evidence type="ECO:0000313" key="7">
    <source>
        <dbReference type="EMBL" id="RFC68422.1"/>
    </source>
</evidence>
<evidence type="ECO:0000256" key="3">
    <source>
        <dbReference type="ARBA" id="ARBA00022801"/>
    </source>
</evidence>
<name>A0A371XGR4_9HYPH</name>
<evidence type="ECO:0000256" key="1">
    <source>
        <dbReference type="ARBA" id="ARBA00011063"/>
    </source>
</evidence>
<keyword evidence="8" id="KW-1185">Reference proteome</keyword>
<organism evidence="7 8">
    <name type="scientific">Mesorhizobium denitrificans</name>
    <dbReference type="NCBI Taxonomy" id="2294114"/>
    <lineage>
        <taxon>Bacteria</taxon>
        <taxon>Pseudomonadati</taxon>
        <taxon>Pseudomonadota</taxon>
        <taxon>Alphaproteobacteria</taxon>
        <taxon>Hyphomicrobiales</taxon>
        <taxon>Phyllobacteriaceae</taxon>
        <taxon>Mesorhizobium</taxon>
    </lineage>
</organism>
<dbReference type="PANTHER" id="PTHR11717">
    <property type="entry name" value="LOW MOLECULAR WEIGHT PROTEIN TYROSINE PHOSPHATASE"/>
    <property type="match status" value="1"/>
</dbReference>
<accession>A0A371XGR4</accession>
<dbReference type="EMBL" id="QURN01000004">
    <property type="protein sequence ID" value="RFC68422.1"/>
    <property type="molecule type" value="Genomic_DNA"/>
</dbReference>
<protein>
    <recommendedName>
        <fullName evidence="2">protein-tyrosine-phosphatase</fullName>
        <ecNumber evidence="2">3.1.3.48</ecNumber>
    </recommendedName>
</protein>
<feature type="active site" evidence="5">
    <location>
        <position position="19"/>
    </location>
</feature>
<evidence type="ECO:0000256" key="4">
    <source>
        <dbReference type="ARBA" id="ARBA00022912"/>
    </source>
</evidence>
<evidence type="ECO:0000256" key="2">
    <source>
        <dbReference type="ARBA" id="ARBA00013064"/>
    </source>
</evidence>
<comment type="similarity">
    <text evidence="1">Belongs to the low molecular weight phosphotyrosine protein phosphatase family.</text>
</comment>
<dbReference type="EC" id="3.1.3.48" evidence="2"/>
<dbReference type="InterPro" id="IPR050438">
    <property type="entry name" value="LMW_PTPase"/>
</dbReference>
<dbReference type="InterPro" id="IPR017867">
    <property type="entry name" value="Tyr_phospatase_low_mol_wt"/>
</dbReference>
<feature type="active site" description="Nucleophile" evidence="5">
    <location>
        <position position="13"/>
    </location>
</feature>
<keyword evidence="3" id="KW-0378">Hydrolase</keyword>
<dbReference type="SUPFAM" id="SSF52788">
    <property type="entry name" value="Phosphotyrosine protein phosphatases I"/>
    <property type="match status" value="1"/>
</dbReference>
<feature type="domain" description="Phosphotyrosine protein phosphatase I" evidence="6">
    <location>
        <begin position="7"/>
        <end position="155"/>
    </location>
</feature>
<dbReference type="GO" id="GO:0004725">
    <property type="term" value="F:protein tyrosine phosphatase activity"/>
    <property type="evidence" value="ECO:0007669"/>
    <property type="project" value="UniProtKB-EC"/>
</dbReference>
<dbReference type="RefSeq" id="WP_116622858.1">
    <property type="nucleotide sequence ID" value="NZ_QURN01000004.1"/>
</dbReference>
<keyword evidence="4" id="KW-0904">Protein phosphatase</keyword>
<dbReference type="Proteomes" id="UP000262379">
    <property type="component" value="Unassembled WGS sequence"/>
</dbReference>